<evidence type="ECO:0000313" key="1">
    <source>
        <dbReference type="EMBL" id="QGJ84793.1"/>
    </source>
</evidence>
<sequence>MELRILKMLYGKIVEFIDIETTYKDGHFIIGETLWWYSPILDILQPCKHGVEPAMGADDWILLATTEDAVITDFGDYFTN</sequence>
<accession>A0A649V1X9</accession>
<dbReference type="EMBL" id="MN552143">
    <property type="protein sequence ID" value="QGJ84793.1"/>
    <property type="molecule type" value="Genomic_DNA"/>
</dbReference>
<dbReference type="Proteomes" id="UP000424451">
    <property type="component" value="Segment"/>
</dbReference>
<name>A0A649V1X9_9CAUD</name>
<organism evidence="1 2">
    <name type="scientific">Lactococcus phage P1046</name>
    <dbReference type="NCBI Taxonomy" id="2662294"/>
    <lineage>
        <taxon>Viruses</taxon>
        <taxon>Duplodnaviria</taxon>
        <taxon>Heunggongvirae</taxon>
        <taxon>Uroviricota</taxon>
        <taxon>Caudoviricetes</taxon>
        <taxon>Fremauxvirus</taxon>
        <taxon>Fremauxvirus CHPC971</taxon>
    </lineage>
</organism>
<reference evidence="1 2" key="1">
    <citation type="submission" date="2019-10" db="EMBL/GenBank/DDBJ databases">
        <title>Complete Genome of L. lactis phage P1046.</title>
        <authorList>
            <person name="Brinks E."/>
        </authorList>
    </citation>
    <scope>NUCLEOTIDE SEQUENCE [LARGE SCALE GENOMIC DNA]</scope>
</reference>
<proteinExistence type="predicted"/>
<evidence type="ECO:0000313" key="2">
    <source>
        <dbReference type="Proteomes" id="UP000424451"/>
    </source>
</evidence>
<protein>
    <submittedName>
        <fullName evidence="1">Uncharacterized protein</fullName>
    </submittedName>
</protein>